<dbReference type="AlphaFoldDB" id="A0A193BUX4"/>
<dbReference type="Proteomes" id="UP000093695">
    <property type="component" value="Chromosome"/>
</dbReference>
<dbReference type="STRING" id="31958.SD37_10240"/>
<evidence type="ECO:0000313" key="2">
    <source>
        <dbReference type="Proteomes" id="UP000093695"/>
    </source>
</evidence>
<dbReference type="PANTHER" id="PTHR39217">
    <property type="match status" value="1"/>
</dbReference>
<dbReference type="PANTHER" id="PTHR39217:SF1">
    <property type="entry name" value="GLUTATHIONE SYNTHETASE"/>
    <property type="match status" value="1"/>
</dbReference>
<dbReference type="EMBL" id="CP016174">
    <property type="protein sequence ID" value="ANN15983.1"/>
    <property type="molecule type" value="Genomic_DNA"/>
</dbReference>
<dbReference type="InterPro" id="IPR053191">
    <property type="entry name" value="DcsG_Biosynth_Enzyme"/>
</dbReference>
<organism evidence="1 2">
    <name type="scientific">Amycolatopsis orientalis</name>
    <name type="common">Nocardia orientalis</name>
    <dbReference type="NCBI Taxonomy" id="31958"/>
    <lineage>
        <taxon>Bacteria</taxon>
        <taxon>Bacillati</taxon>
        <taxon>Actinomycetota</taxon>
        <taxon>Actinomycetes</taxon>
        <taxon>Pseudonocardiales</taxon>
        <taxon>Pseudonocardiaceae</taxon>
        <taxon>Amycolatopsis</taxon>
    </lineage>
</organism>
<reference evidence="1 2" key="1">
    <citation type="journal article" date="2015" name="Genome Announc.">
        <title>Draft Genome Sequence of Norvancomycin-Producing Strain Amycolatopsis orientalis CPCC200066.</title>
        <authorList>
            <person name="Lei X."/>
            <person name="Yuan F."/>
            <person name="Shi Y."/>
            <person name="Li X."/>
            <person name="Wang L."/>
            <person name="Hong B."/>
        </authorList>
    </citation>
    <scope>NUCLEOTIDE SEQUENCE [LARGE SCALE GENOMIC DNA]</scope>
    <source>
        <strain evidence="1 2">B-37</strain>
    </source>
</reference>
<accession>A0A193BUX4</accession>
<dbReference type="KEGG" id="aori:SD37_10240"/>
<proteinExistence type="predicted"/>
<sequence>MDIALVTSGAFPGKDWSDRDTPLLQACLEEQGCGTRILYWDDCAGVDWTAFDLVAVQSPWSMWLKLDQFREWVESLHSQGVRLANPYQVIVGGMSKEYLPLVEQHGARTIPTTVVRPGESLGTVAAEAIAGAERDFGERAVVVKPISSGGTLGAARVTDERELVAKLADFDRAGVTACVQPYIPSIDSLGEHGIIMIDGEFSHAITKDAILSAGRAGTQFHPNARAGYASHSEDGADIDATYEAYLKTVPVHPVSVRLDFLRHPTTGRLLLLEVESVAPVKFFHLYPAAVARYARSLIAVAAERRASSGLDRATFA</sequence>
<dbReference type="InterPro" id="IPR013815">
    <property type="entry name" value="ATP_grasp_subdomain_1"/>
</dbReference>
<dbReference type="GO" id="GO:0005524">
    <property type="term" value="F:ATP binding"/>
    <property type="evidence" value="ECO:0007669"/>
    <property type="project" value="InterPro"/>
</dbReference>
<dbReference type="Gene3D" id="3.30.470.20">
    <property type="entry name" value="ATP-grasp fold, B domain"/>
    <property type="match status" value="1"/>
</dbReference>
<keyword evidence="2" id="KW-1185">Reference proteome</keyword>
<protein>
    <recommendedName>
        <fullName evidence="3">ATP-grasp domain-containing protein</fullName>
    </recommendedName>
</protein>
<dbReference type="Gene3D" id="3.30.1490.20">
    <property type="entry name" value="ATP-grasp fold, A domain"/>
    <property type="match status" value="1"/>
</dbReference>
<name>A0A193BUX4_AMYOR</name>
<dbReference type="RefSeq" id="WP_044850993.1">
    <property type="nucleotide sequence ID" value="NZ_CP016174.1"/>
</dbReference>
<evidence type="ECO:0000313" key="1">
    <source>
        <dbReference type="EMBL" id="ANN15983.1"/>
    </source>
</evidence>
<dbReference type="SUPFAM" id="SSF56059">
    <property type="entry name" value="Glutathione synthetase ATP-binding domain-like"/>
    <property type="match status" value="1"/>
</dbReference>
<gene>
    <name evidence="1" type="ORF">SD37_10240</name>
</gene>
<evidence type="ECO:0008006" key="3">
    <source>
        <dbReference type="Google" id="ProtNLM"/>
    </source>
</evidence>